<reference evidence="5" key="1">
    <citation type="submission" date="2015-08" db="EMBL/GenBank/DDBJ databases">
        <title>Fjat-14210 dsm16467.</title>
        <authorList>
            <person name="Liu B."/>
            <person name="Wang J."/>
            <person name="Zhu Y."/>
            <person name="Liu G."/>
            <person name="Chen Q."/>
            <person name="Chen Z."/>
            <person name="Lan J."/>
            <person name="Che J."/>
            <person name="Ge C."/>
            <person name="Shi H."/>
            <person name="Pan Z."/>
            <person name="Liu X."/>
        </authorList>
    </citation>
    <scope>NUCLEOTIDE SEQUENCE [LARGE SCALE GENOMIC DNA]</scope>
    <source>
        <strain evidence="5">DSM 16467</strain>
    </source>
</reference>
<evidence type="ECO:0008006" key="6">
    <source>
        <dbReference type="Google" id="ProtNLM"/>
    </source>
</evidence>
<dbReference type="PROSITE" id="PS51257">
    <property type="entry name" value="PROKAR_LIPOPROTEIN"/>
    <property type="match status" value="1"/>
</dbReference>
<keyword evidence="5" id="KW-1185">Reference proteome</keyword>
<dbReference type="Pfam" id="PF04203">
    <property type="entry name" value="Sortase"/>
    <property type="match status" value="1"/>
</dbReference>
<name>A0A0M0KW33_9BACI</name>
<dbReference type="EMBL" id="LILC01000023">
    <property type="protein sequence ID" value="KOO43024.1"/>
    <property type="molecule type" value="Genomic_DNA"/>
</dbReference>
<dbReference type="InterPro" id="IPR005754">
    <property type="entry name" value="Sortase"/>
</dbReference>
<dbReference type="GO" id="GO:0016787">
    <property type="term" value="F:hydrolase activity"/>
    <property type="evidence" value="ECO:0007669"/>
    <property type="project" value="UniProtKB-KW"/>
</dbReference>
<gene>
    <name evidence="4" type="ORF">AMD01_18015</name>
</gene>
<dbReference type="Gene3D" id="2.40.260.10">
    <property type="entry name" value="Sortase"/>
    <property type="match status" value="1"/>
</dbReference>
<accession>A0A0M0KW33</accession>
<dbReference type="AlphaFoldDB" id="A0A0M0KW33"/>
<evidence type="ECO:0000256" key="3">
    <source>
        <dbReference type="SAM" id="SignalP"/>
    </source>
</evidence>
<dbReference type="InterPro" id="IPR042001">
    <property type="entry name" value="Sortase_F"/>
</dbReference>
<dbReference type="SUPFAM" id="SSF63817">
    <property type="entry name" value="Sortase"/>
    <property type="match status" value="1"/>
</dbReference>
<evidence type="ECO:0000256" key="1">
    <source>
        <dbReference type="ARBA" id="ARBA00022801"/>
    </source>
</evidence>
<proteinExistence type="predicted"/>
<comment type="caution">
    <text evidence="4">The sequence shown here is derived from an EMBL/GenBank/DDBJ whole genome shotgun (WGS) entry which is preliminary data.</text>
</comment>
<feature type="active site" description="Acyl-thioester intermediate" evidence="2">
    <location>
        <position position="188"/>
    </location>
</feature>
<keyword evidence="1" id="KW-0378">Hydrolase</keyword>
<organism evidence="4 5">
    <name type="scientific">Priestia koreensis</name>
    <dbReference type="NCBI Taxonomy" id="284581"/>
    <lineage>
        <taxon>Bacteria</taxon>
        <taxon>Bacillati</taxon>
        <taxon>Bacillota</taxon>
        <taxon>Bacilli</taxon>
        <taxon>Bacillales</taxon>
        <taxon>Bacillaceae</taxon>
        <taxon>Priestia</taxon>
    </lineage>
</organism>
<feature type="active site" description="Proton donor/acceptor" evidence="2">
    <location>
        <position position="122"/>
    </location>
</feature>
<protein>
    <recommendedName>
        <fullName evidence="6">Class F sortase</fullName>
    </recommendedName>
</protein>
<feature type="signal peptide" evidence="3">
    <location>
        <begin position="1"/>
        <end position="25"/>
    </location>
</feature>
<dbReference type="STRING" id="284581.AMD01_18015"/>
<evidence type="ECO:0000313" key="5">
    <source>
        <dbReference type="Proteomes" id="UP000037558"/>
    </source>
</evidence>
<evidence type="ECO:0000313" key="4">
    <source>
        <dbReference type="EMBL" id="KOO43024.1"/>
    </source>
</evidence>
<evidence type="ECO:0000256" key="2">
    <source>
        <dbReference type="PIRSR" id="PIRSR605754-1"/>
    </source>
</evidence>
<dbReference type="RefSeq" id="WP_053402832.1">
    <property type="nucleotide sequence ID" value="NZ_JAMAUM010000003.1"/>
</dbReference>
<dbReference type="InterPro" id="IPR023365">
    <property type="entry name" value="Sortase_dom-sf"/>
</dbReference>
<dbReference type="CDD" id="cd05829">
    <property type="entry name" value="Sortase_F"/>
    <property type="match status" value="1"/>
</dbReference>
<keyword evidence="3" id="KW-0732">Signal</keyword>
<feature type="chain" id="PRO_5005602983" description="Class F sortase" evidence="3">
    <location>
        <begin position="26"/>
        <end position="213"/>
    </location>
</feature>
<dbReference type="OrthoDB" id="525039at2"/>
<dbReference type="Proteomes" id="UP000037558">
    <property type="component" value="Unassembled WGS sequence"/>
</dbReference>
<dbReference type="PATRIC" id="fig|284581.3.peg.3117"/>
<sequence>MELRKKQAVIKMAALVLLLAGCSQASKEPVSDVNDTKVEQASAVSMASDQAPTNLKPMKQAEAKGVKPVRISIPSLGIRADVESVGLTSHGKMELPSDDKRTAWYENGAQPGEQGNAVIAGHVDNKTGPSVFFDLKRIKPGDKIIVSGKSGEELTFIVQEKKSYPYDDAPIPAIFGFSQQRKLNLITCTGDFDRKKKTHLKRLVVTGVLTEER</sequence>